<evidence type="ECO:0000313" key="2">
    <source>
        <dbReference type="EMBL" id="PTQ79535.1"/>
    </source>
</evidence>
<reference evidence="2 3" key="1">
    <citation type="submission" date="2018-04" db="EMBL/GenBank/DDBJ databases">
        <title>Active sludge and wastewater microbial communities from Klosterneuburg, Austria.</title>
        <authorList>
            <person name="Wagner M."/>
        </authorList>
    </citation>
    <scope>NUCLEOTIDE SEQUENCE [LARGE SCALE GENOMIC DNA]</scope>
    <source>
        <strain evidence="2 3">Nl12</strain>
    </source>
</reference>
<protein>
    <submittedName>
        <fullName evidence="2">Uncharacterized protein</fullName>
    </submittedName>
</protein>
<dbReference type="Proteomes" id="UP000244152">
    <property type="component" value="Unassembled WGS sequence"/>
</dbReference>
<evidence type="ECO:0000256" key="1">
    <source>
        <dbReference type="SAM" id="Phobius"/>
    </source>
</evidence>
<feature type="transmembrane region" description="Helical" evidence="1">
    <location>
        <begin position="12"/>
        <end position="30"/>
    </location>
</feature>
<keyword evidence="1" id="KW-1133">Transmembrane helix</keyword>
<gene>
    <name evidence="2" type="ORF">C8R21_12627</name>
</gene>
<name>A0A2T5I6S9_9PROT</name>
<comment type="caution">
    <text evidence="2">The sequence shown here is derived from an EMBL/GenBank/DDBJ whole genome shotgun (WGS) entry which is preliminary data.</text>
</comment>
<sequence>MEVSLLKRWFPLIILVIFALLSIGTLNRLASNMAQKRDFYSDPLCWTFWDKTHQGALDARHERAPEKPVVIRKGRFHEKRGSYRTDLNIFPNHSEPRSTTV</sequence>
<proteinExistence type="predicted"/>
<dbReference type="EMBL" id="QAOK01000026">
    <property type="protein sequence ID" value="PTQ79535.1"/>
    <property type="molecule type" value="Genomic_DNA"/>
</dbReference>
<keyword evidence="1" id="KW-0812">Transmembrane</keyword>
<evidence type="ECO:0000313" key="3">
    <source>
        <dbReference type="Proteomes" id="UP000244152"/>
    </source>
</evidence>
<keyword evidence="1" id="KW-0472">Membrane</keyword>
<organism evidence="2 3">
    <name type="scientific">Nitrosospira multiformis</name>
    <dbReference type="NCBI Taxonomy" id="1231"/>
    <lineage>
        <taxon>Bacteria</taxon>
        <taxon>Pseudomonadati</taxon>
        <taxon>Pseudomonadota</taxon>
        <taxon>Betaproteobacteria</taxon>
        <taxon>Nitrosomonadales</taxon>
        <taxon>Nitrosomonadaceae</taxon>
        <taxon>Nitrosospira</taxon>
    </lineage>
</organism>
<accession>A0A2T5I6S9</accession>
<dbReference type="AlphaFoldDB" id="A0A2T5I6S9"/>